<evidence type="ECO:0000256" key="1">
    <source>
        <dbReference type="SAM" id="Phobius"/>
    </source>
</evidence>
<feature type="transmembrane region" description="Helical" evidence="1">
    <location>
        <begin position="77"/>
        <end position="99"/>
    </location>
</feature>
<protein>
    <submittedName>
        <fullName evidence="2">Uncharacterized protein</fullName>
    </submittedName>
</protein>
<evidence type="ECO:0000313" key="2">
    <source>
        <dbReference type="EMBL" id="OCX13041.1"/>
    </source>
</evidence>
<sequence>MATTAFAGAFAVEVFVGAVTGLAGATGFAETVLAAVGLAGAFAEAAFLDDWAEDATGAVLVDFADTALGAVGFDAGFAAGAALPALVALAAVVLGGAALTAGFPAAAFAFTGAFAAAAGALLAAFVAPVVFAAFTTCSSLDDSWAGQAPLGWGLVRCDRRRLALKTLLSTMYCDNSSPCKSCPNGTRAGFCDAMPIARWARPFLPEWVVGGFCTSTKDTGFHIPVISK</sequence>
<dbReference type="AlphaFoldDB" id="A0A1C2DE41"/>
<dbReference type="EMBL" id="MDEO01000036">
    <property type="protein sequence ID" value="OCX13041.1"/>
    <property type="molecule type" value="Genomic_DNA"/>
</dbReference>
<accession>A0A1C2DE41</accession>
<gene>
    <name evidence="2" type="ORF">QV13_26200</name>
</gene>
<keyword evidence="1" id="KW-0812">Transmembrane</keyword>
<keyword evidence="1" id="KW-0472">Membrane</keyword>
<reference evidence="2 3" key="1">
    <citation type="submission" date="2016-08" db="EMBL/GenBank/DDBJ databases">
        <title>Whole genome sequence of Mesorhizobium sp. strain UASWS1009 isolated from industrial sewage.</title>
        <authorList>
            <person name="Crovadore J."/>
            <person name="Calmin G."/>
            <person name="Chablais R."/>
            <person name="Cochard B."/>
            <person name="Lefort F."/>
        </authorList>
    </citation>
    <scope>NUCLEOTIDE SEQUENCE [LARGE SCALE GENOMIC DNA]</scope>
    <source>
        <strain evidence="2 3">UASWS1009</strain>
    </source>
</reference>
<keyword evidence="1" id="KW-1133">Transmembrane helix</keyword>
<keyword evidence="3" id="KW-1185">Reference proteome</keyword>
<evidence type="ECO:0000313" key="3">
    <source>
        <dbReference type="Proteomes" id="UP000094412"/>
    </source>
</evidence>
<organism evidence="2 3">
    <name type="scientific">Mesorhizobium hungaricum</name>
    <dbReference type="NCBI Taxonomy" id="1566387"/>
    <lineage>
        <taxon>Bacteria</taxon>
        <taxon>Pseudomonadati</taxon>
        <taxon>Pseudomonadota</taxon>
        <taxon>Alphaproteobacteria</taxon>
        <taxon>Hyphomicrobiales</taxon>
        <taxon>Phyllobacteriaceae</taxon>
        <taxon>Mesorhizobium</taxon>
    </lineage>
</organism>
<comment type="caution">
    <text evidence="2">The sequence shown here is derived from an EMBL/GenBank/DDBJ whole genome shotgun (WGS) entry which is preliminary data.</text>
</comment>
<dbReference type="Proteomes" id="UP000094412">
    <property type="component" value="Unassembled WGS sequence"/>
</dbReference>
<feature type="transmembrane region" description="Helical" evidence="1">
    <location>
        <begin position="106"/>
        <end position="134"/>
    </location>
</feature>
<name>A0A1C2DE41_9HYPH</name>
<proteinExistence type="predicted"/>